<keyword evidence="3" id="KW-1185">Reference proteome</keyword>
<dbReference type="PANTHER" id="PTHR31551:SF1">
    <property type="entry name" value="COILED-COIL DOMAIN-CONTAINING PROTEIN 12"/>
    <property type="match status" value="1"/>
</dbReference>
<sequence length="199" mass="22015">MGLGEAASKRKERLAALKKQVLQGEAESNHSTNGTRDTNDCDTSKRQRLDSDDATVLADTASVPLLRFRNYQPDAETLQDFVEPAPLIGPDAKGHVDTVEGQVETIKKDALEAEIVRSKELDLTNLAPKKPNWDLKRDLDKKLDKLERRTRVAMADLIRERLKANRDVSLAAGAAEAGIHPTNKGTKDDDDDDDDDDDE</sequence>
<accession>A0ABQ8FBT9</accession>
<organism evidence="2 3">
    <name type="scientific">Batrachochytrium salamandrivorans</name>
    <dbReference type="NCBI Taxonomy" id="1357716"/>
    <lineage>
        <taxon>Eukaryota</taxon>
        <taxon>Fungi</taxon>
        <taxon>Fungi incertae sedis</taxon>
        <taxon>Chytridiomycota</taxon>
        <taxon>Chytridiomycota incertae sedis</taxon>
        <taxon>Chytridiomycetes</taxon>
        <taxon>Rhizophydiales</taxon>
        <taxon>Rhizophydiales incertae sedis</taxon>
        <taxon>Batrachochytrium</taxon>
    </lineage>
</organism>
<reference evidence="2 3" key="1">
    <citation type="submission" date="2021-02" db="EMBL/GenBank/DDBJ databases">
        <title>Variation within the Batrachochytrium salamandrivorans European outbreak.</title>
        <authorList>
            <person name="Kelly M."/>
            <person name="Pasmans F."/>
            <person name="Shea T.P."/>
            <person name="Munoz J.F."/>
            <person name="Carranza S."/>
            <person name="Cuomo C.A."/>
            <person name="Martel A."/>
        </authorList>
    </citation>
    <scope>NUCLEOTIDE SEQUENCE [LARGE SCALE GENOMIC DNA]</scope>
    <source>
        <strain evidence="2 3">AMFP18/2</strain>
    </source>
</reference>
<comment type="caution">
    <text evidence="2">The sequence shown here is derived from an EMBL/GenBank/DDBJ whole genome shotgun (WGS) entry which is preliminary data.</text>
</comment>
<evidence type="ECO:0000313" key="2">
    <source>
        <dbReference type="EMBL" id="KAH6594874.1"/>
    </source>
</evidence>
<dbReference type="Pfam" id="PF08315">
    <property type="entry name" value="cwf18"/>
    <property type="match status" value="1"/>
</dbReference>
<feature type="compositionally biased region" description="Acidic residues" evidence="1">
    <location>
        <begin position="188"/>
        <end position="199"/>
    </location>
</feature>
<evidence type="ECO:0000313" key="3">
    <source>
        <dbReference type="Proteomes" id="UP001648503"/>
    </source>
</evidence>
<protein>
    <recommendedName>
        <fullName evidence="4">Cwf18 pre-mRNA splicing factor</fullName>
    </recommendedName>
</protein>
<dbReference type="InterPro" id="IPR013169">
    <property type="entry name" value="mRNA_splic_Cwf18-like"/>
</dbReference>
<feature type="region of interest" description="Disordered" evidence="1">
    <location>
        <begin position="173"/>
        <end position="199"/>
    </location>
</feature>
<dbReference type="EMBL" id="JAFCIX010000326">
    <property type="protein sequence ID" value="KAH6594874.1"/>
    <property type="molecule type" value="Genomic_DNA"/>
</dbReference>
<proteinExistence type="predicted"/>
<name>A0ABQ8FBT9_9FUNG</name>
<evidence type="ECO:0008006" key="4">
    <source>
        <dbReference type="Google" id="ProtNLM"/>
    </source>
</evidence>
<dbReference type="Proteomes" id="UP001648503">
    <property type="component" value="Unassembled WGS sequence"/>
</dbReference>
<gene>
    <name evidence="2" type="ORF">BASA50_006226</name>
</gene>
<feature type="compositionally biased region" description="Basic and acidic residues" evidence="1">
    <location>
        <begin position="37"/>
        <end position="48"/>
    </location>
</feature>
<dbReference type="PANTHER" id="PTHR31551">
    <property type="entry name" value="PRE-MRNA-SPLICING FACTOR CWF18"/>
    <property type="match status" value="1"/>
</dbReference>
<feature type="region of interest" description="Disordered" evidence="1">
    <location>
        <begin position="20"/>
        <end position="48"/>
    </location>
</feature>
<evidence type="ECO:0000256" key="1">
    <source>
        <dbReference type="SAM" id="MobiDB-lite"/>
    </source>
</evidence>